<dbReference type="GO" id="GO:0004000">
    <property type="term" value="F:adenosine deaminase activity"/>
    <property type="evidence" value="ECO:0007669"/>
    <property type="project" value="TreeGrafter"/>
</dbReference>
<dbReference type="InterPro" id="IPR006330">
    <property type="entry name" value="Ado/ade_deaminase"/>
</dbReference>
<dbReference type="GO" id="GO:0009897">
    <property type="term" value="C:external side of plasma membrane"/>
    <property type="evidence" value="ECO:0007669"/>
    <property type="project" value="TreeGrafter"/>
</dbReference>
<evidence type="ECO:0000256" key="5">
    <source>
        <dbReference type="ARBA" id="ARBA00012784"/>
    </source>
</evidence>
<organism evidence="11 12">
    <name type="scientific">Notothenia coriiceps</name>
    <name type="common">black rockcod</name>
    <dbReference type="NCBI Taxonomy" id="8208"/>
    <lineage>
        <taxon>Eukaryota</taxon>
        <taxon>Metazoa</taxon>
        <taxon>Chordata</taxon>
        <taxon>Craniata</taxon>
        <taxon>Vertebrata</taxon>
        <taxon>Euteleostomi</taxon>
        <taxon>Actinopterygii</taxon>
        <taxon>Neopterygii</taxon>
        <taxon>Teleostei</taxon>
        <taxon>Neoteleostei</taxon>
        <taxon>Acanthomorphata</taxon>
        <taxon>Eupercaria</taxon>
        <taxon>Perciformes</taxon>
        <taxon>Notothenioidei</taxon>
        <taxon>Nototheniidae</taxon>
        <taxon>Notothenia</taxon>
    </lineage>
</organism>
<accession>A0A6I9N749</accession>
<keyword evidence="11" id="KW-1185">Reference proteome</keyword>
<evidence type="ECO:0000313" key="11">
    <source>
        <dbReference type="Proteomes" id="UP000504611"/>
    </source>
</evidence>
<dbReference type="OrthoDB" id="272271at2759"/>
<sequence length="104" mass="11984">MHFEVCPISSKLTSACEPDFTKHPAIRFRKDKANYSLNTDDPLIFNSSLHLDYSTAHTYMGFTDEEFKRLNISSAQSSFLPEEEKKDLVQRLHEAYGMIKCTAF</sequence>
<dbReference type="GeneID" id="104949178"/>
<dbReference type="EC" id="3.5.4.4" evidence="5"/>
<evidence type="ECO:0000256" key="7">
    <source>
        <dbReference type="ARBA" id="ARBA00022723"/>
    </source>
</evidence>
<evidence type="ECO:0000259" key="10">
    <source>
        <dbReference type="Pfam" id="PF00962"/>
    </source>
</evidence>
<dbReference type="KEGG" id="ncc:104949178"/>
<dbReference type="GO" id="GO:0005829">
    <property type="term" value="C:cytosol"/>
    <property type="evidence" value="ECO:0007669"/>
    <property type="project" value="TreeGrafter"/>
</dbReference>
<reference evidence="12" key="1">
    <citation type="submission" date="2025-08" db="UniProtKB">
        <authorList>
            <consortium name="RefSeq"/>
        </authorList>
    </citation>
    <scope>IDENTIFICATION</scope>
    <source>
        <tissue evidence="12">Muscle</tissue>
    </source>
</reference>
<evidence type="ECO:0000256" key="4">
    <source>
        <dbReference type="ARBA" id="ARBA00006676"/>
    </source>
</evidence>
<dbReference type="SUPFAM" id="SSF51556">
    <property type="entry name" value="Metallo-dependent hydrolases"/>
    <property type="match status" value="1"/>
</dbReference>
<dbReference type="AlphaFoldDB" id="A0A6I9N749"/>
<dbReference type="PROSITE" id="PS00485">
    <property type="entry name" value="A_DEAMINASE"/>
    <property type="match status" value="1"/>
</dbReference>
<evidence type="ECO:0000256" key="2">
    <source>
        <dbReference type="ARBA" id="ARBA00004296"/>
    </source>
</evidence>
<dbReference type="InterPro" id="IPR032466">
    <property type="entry name" value="Metal_Hydrolase"/>
</dbReference>
<dbReference type="Pfam" id="PF00962">
    <property type="entry name" value="A_deaminase"/>
    <property type="match status" value="1"/>
</dbReference>
<dbReference type="GO" id="GO:0043103">
    <property type="term" value="P:hypoxanthine salvage"/>
    <property type="evidence" value="ECO:0007669"/>
    <property type="project" value="TreeGrafter"/>
</dbReference>
<dbReference type="GO" id="GO:0009168">
    <property type="term" value="P:purine ribonucleoside monophosphate biosynthetic process"/>
    <property type="evidence" value="ECO:0007669"/>
    <property type="project" value="InterPro"/>
</dbReference>
<comment type="subcellular location">
    <subcellularLocation>
        <location evidence="2">Cell membrane</location>
        <topology evidence="2">Peripheral membrane protein</topology>
        <orientation evidence="2">Extracellular side</orientation>
    </subcellularLocation>
    <subcellularLocation>
        <location evidence="3">Cytoplasmic vesicle lumen</location>
    </subcellularLocation>
</comment>
<feature type="domain" description="Adenosine deaminase" evidence="10">
    <location>
        <begin position="1"/>
        <end position="94"/>
    </location>
</feature>
<evidence type="ECO:0000256" key="3">
    <source>
        <dbReference type="ARBA" id="ARBA00004321"/>
    </source>
</evidence>
<dbReference type="InterPro" id="IPR001365">
    <property type="entry name" value="A_deaminase_dom"/>
</dbReference>
<dbReference type="Gene3D" id="3.20.20.140">
    <property type="entry name" value="Metal-dependent hydrolases"/>
    <property type="match status" value="1"/>
</dbReference>
<proteinExistence type="inferred from homology"/>
<dbReference type="GO" id="GO:0046103">
    <property type="term" value="P:inosine biosynthetic process"/>
    <property type="evidence" value="ECO:0007669"/>
    <property type="project" value="TreeGrafter"/>
</dbReference>
<keyword evidence="9" id="KW-0862">Zinc</keyword>
<keyword evidence="7" id="KW-0479">Metal-binding</keyword>
<dbReference type="PANTHER" id="PTHR11409">
    <property type="entry name" value="ADENOSINE DEAMINASE"/>
    <property type="match status" value="1"/>
</dbReference>
<evidence type="ECO:0000256" key="9">
    <source>
        <dbReference type="ARBA" id="ARBA00022833"/>
    </source>
</evidence>
<keyword evidence="8" id="KW-0378">Hydrolase</keyword>
<dbReference type="GO" id="GO:0006154">
    <property type="term" value="P:adenosine catabolic process"/>
    <property type="evidence" value="ECO:0007669"/>
    <property type="project" value="TreeGrafter"/>
</dbReference>
<gene>
    <name evidence="12" type="primary">LOC104949178</name>
</gene>
<dbReference type="GO" id="GO:0060205">
    <property type="term" value="C:cytoplasmic vesicle lumen"/>
    <property type="evidence" value="ECO:0007669"/>
    <property type="project" value="UniProtKB-SubCell"/>
</dbReference>
<dbReference type="InterPro" id="IPR006650">
    <property type="entry name" value="A/AMP_deam_AS"/>
</dbReference>
<dbReference type="PANTHER" id="PTHR11409:SF43">
    <property type="entry name" value="ADENOSINE DEAMINASE"/>
    <property type="match status" value="1"/>
</dbReference>
<evidence type="ECO:0000313" key="12">
    <source>
        <dbReference type="RefSeq" id="XP_010773784.1"/>
    </source>
</evidence>
<name>A0A6I9N749_9TELE</name>
<comment type="similarity">
    <text evidence="4">Belongs to the metallo-dependent hydrolases superfamily. Adenosine and AMP deaminases family.</text>
</comment>
<evidence type="ECO:0000256" key="1">
    <source>
        <dbReference type="ARBA" id="ARBA00001947"/>
    </source>
</evidence>
<dbReference type="GO" id="GO:0046872">
    <property type="term" value="F:metal ion binding"/>
    <property type="evidence" value="ECO:0007669"/>
    <property type="project" value="UniProtKB-KW"/>
</dbReference>
<evidence type="ECO:0000256" key="6">
    <source>
        <dbReference type="ARBA" id="ARBA00018099"/>
    </source>
</evidence>
<protein>
    <recommendedName>
        <fullName evidence="6">Adenosine deaminase</fullName>
        <ecNumber evidence="5">3.5.4.4</ecNumber>
    </recommendedName>
</protein>
<comment type="cofactor">
    <cofactor evidence="1">
        <name>Zn(2+)</name>
        <dbReference type="ChEBI" id="CHEBI:29105"/>
    </cofactor>
</comment>
<dbReference type="GO" id="GO:0042110">
    <property type="term" value="P:T cell activation"/>
    <property type="evidence" value="ECO:0007669"/>
    <property type="project" value="TreeGrafter"/>
</dbReference>
<dbReference type="Proteomes" id="UP000504611">
    <property type="component" value="Unplaced"/>
</dbReference>
<evidence type="ECO:0000256" key="8">
    <source>
        <dbReference type="ARBA" id="ARBA00022801"/>
    </source>
</evidence>
<dbReference type="RefSeq" id="XP_010773784.1">
    <property type="nucleotide sequence ID" value="XM_010775482.1"/>
</dbReference>
<dbReference type="GO" id="GO:0060169">
    <property type="term" value="P:negative regulation of adenosine receptor signaling pathway"/>
    <property type="evidence" value="ECO:0007669"/>
    <property type="project" value="TreeGrafter"/>
</dbReference>